<dbReference type="PANTHER" id="PTHR45376">
    <property type="entry name" value="CHAPERONE DNAJ-DOMAIN SUPERFAMILY PROTEIN-RELATED"/>
    <property type="match status" value="1"/>
</dbReference>
<organism evidence="3 4">
    <name type="scientific">Canna indica</name>
    <name type="common">Indian-shot</name>
    <dbReference type="NCBI Taxonomy" id="4628"/>
    <lineage>
        <taxon>Eukaryota</taxon>
        <taxon>Viridiplantae</taxon>
        <taxon>Streptophyta</taxon>
        <taxon>Embryophyta</taxon>
        <taxon>Tracheophyta</taxon>
        <taxon>Spermatophyta</taxon>
        <taxon>Magnoliopsida</taxon>
        <taxon>Liliopsida</taxon>
        <taxon>Zingiberales</taxon>
        <taxon>Cannaceae</taxon>
        <taxon>Canna</taxon>
    </lineage>
</organism>
<dbReference type="CDD" id="cd06257">
    <property type="entry name" value="DnaJ"/>
    <property type="match status" value="1"/>
</dbReference>
<feature type="compositionally biased region" description="Basic residues" evidence="1">
    <location>
        <begin position="119"/>
        <end position="129"/>
    </location>
</feature>
<dbReference type="SUPFAM" id="SSF46565">
    <property type="entry name" value="Chaperone J-domain"/>
    <property type="match status" value="1"/>
</dbReference>
<dbReference type="Pfam" id="PF00226">
    <property type="entry name" value="DnaJ"/>
    <property type="match status" value="1"/>
</dbReference>
<dbReference type="InterPro" id="IPR001623">
    <property type="entry name" value="DnaJ_domain"/>
</dbReference>
<gene>
    <name evidence="3" type="ORF">Cni_G21496</name>
</gene>
<dbReference type="EMBL" id="CP136896">
    <property type="protein sequence ID" value="WOL12729.1"/>
    <property type="molecule type" value="Genomic_DNA"/>
</dbReference>
<evidence type="ECO:0000313" key="4">
    <source>
        <dbReference type="Proteomes" id="UP001327560"/>
    </source>
</evidence>
<keyword evidence="4" id="KW-1185">Reference proteome</keyword>
<reference evidence="3 4" key="1">
    <citation type="submission" date="2023-10" db="EMBL/GenBank/DDBJ databases">
        <title>Chromosome-scale genome assembly provides insights into flower coloration mechanisms of Canna indica.</title>
        <authorList>
            <person name="Li C."/>
        </authorList>
    </citation>
    <scope>NUCLEOTIDE SEQUENCE [LARGE SCALE GENOMIC DNA]</scope>
    <source>
        <tissue evidence="3">Flower</tissue>
    </source>
</reference>
<accession>A0AAQ3KQ15</accession>
<dbReference type="Gene3D" id="1.10.287.110">
    <property type="entry name" value="DnaJ domain"/>
    <property type="match status" value="1"/>
</dbReference>
<evidence type="ECO:0000313" key="3">
    <source>
        <dbReference type="EMBL" id="WOL12729.1"/>
    </source>
</evidence>
<feature type="domain" description="J" evidence="2">
    <location>
        <begin position="225"/>
        <end position="286"/>
    </location>
</feature>
<evidence type="ECO:0000256" key="1">
    <source>
        <dbReference type="SAM" id="MobiDB-lite"/>
    </source>
</evidence>
<dbReference type="SMART" id="SM00271">
    <property type="entry name" value="DnaJ"/>
    <property type="match status" value="1"/>
</dbReference>
<dbReference type="Proteomes" id="UP001327560">
    <property type="component" value="Chromosome 7"/>
</dbReference>
<protein>
    <recommendedName>
        <fullName evidence="2">J domain-containing protein</fullName>
    </recommendedName>
</protein>
<sequence>MPPPSAFRSVEMHAASVLQNVLRSRELSQLLPLVHCALVHSSPVFLARRSSDRSDSVNHIRFSVRQKRSDAKEALKNLYFNETSSKKYSLDEDIAWHATRKSSRDVGVEDKSGESNKSQRSKTTAKWKQQRVSDVRKGKHRKNRSRSYGQSFEDDDYEHPYKKFSAGFGGQRGFTWSFSSEEKLHFENIPNGFEWKDDSQQAKYRRKVWSESDIEEESTDVNLQSYKLVLGLPAMGPLTLDDVKSAFHASALKWHPDKHQGPLKAAAEEKFKACVDAYKSLSTALKSN</sequence>
<feature type="compositionally biased region" description="Basic and acidic residues" evidence="1">
    <location>
        <begin position="102"/>
        <end position="114"/>
    </location>
</feature>
<proteinExistence type="predicted"/>
<feature type="region of interest" description="Disordered" evidence="1">
    <location>
        <begin position="101"/>
        <end position="153"/>
    </location>
</feature>
<dbReference type="AlphaFoldDB" id="A0AAQ3KQ15"/>
<dbReference type="PANTHER" id="PTHR45376:SF5">
    <property type="entry name" value="CHAPERONE DNAJ-DOMAIN SUPERFAMILY PROTEIN"/>
    <property type="match status" value="1"/>
</dbReference>
<name>A0AAQ3KQ15_9LILI</name>
<dbReference type="PROSITE" id="PS50076">
    <property type="entry name" value="DNAJ_2"/>
    <property type="match status" value="1"/>
</dbReference>
<evidence type="ECO:0000259" key="2">
    <source>
        <dbReference type="PROSITE" id="PS50076"/>
    </source>
</evidence>
<dbReference type="GO" id="GO:0005783">
    <property type="term" value="C:endoplasmic reticulum"/>
    <property type="evidence" value="ECO:0007669"/>
    <property type="project" value="UniProtKB-ARBA"/>
</dbReference>
<dbReference type="InterPro" id="IPR036869">
    <property type="entry name" value="J_dom_sf"/>
</dbReference>